<protein>
    <submittedName>
        <fullName evidence="3">Acyltransferase family protein</fullName>
    </submittedName>
</protein>
<gene>
    <name evidence="3" type="ORF">MUU47_22965</name>
</gene>
<keyword evidence="1" id="KW-1133">Transmembrane helix</keyword>
<name>A0ABT2EAF4_9ENTR</name>
<feature type="transmembrane region" description="Helical" evidence="1">
    <location>
        <begin position="150"/>
        <end position="171"/>
    </location>
</feature>
<keyword evidence="3" id="KW-0012">Acyltransferase</keyword>
<keyword evidence="4" id="KW-1185">Reference proteome</keyword>
<feature type="transmembrane region" description="Helical" evidence="1">
    <location>
        <begin position="178"/>
        <end position="197"/>
    </location>
</feature>
<feature type="transmembrane region" description="Helical" evidence="1">
    <location>
        <begin position="91"/>
        <end position="107"/>
    </location>
</feature>
<evidence type="ECO:0000313" key="4">
    <source>
        <dbReference type="Proteomes" id="UP001205357"/>
    </source>
</evidence>
<comment type="caution">
    <text evidence="3">The sequence shown here is derived from an EMBL/GenBank/DDBJ whole genome shotgun (WGS) entry which is preliminary data.</text>
</comment>
<dbReference type="InterPro" id="IPR050879">
    <property type="entry name" value="Acyltransferase_3"/>
</dbReference>
<evidence type="ECO:0000256" key="1">
    <source>
        <dbReference type="SAM" id="Phobius"/>
    </source>
</evidence>
<keyword evidence="3" id="KW-0808">Transferase</keyword>
<dbReference type="InterPro" id="IPR002656">
    <property type="entry name" value="Acyl_transf_3_dom"/>
</dbReference>
<dbReference type="PANTHER" id="PTHR23028">
    <property type="entry name" value="ACETYLTRANSFERASE"/>
    <property type="match status" value="1"/>
</dbReference>
<evidence type="ECO:0000259" key="2">
    <source>
        <dbReference type="Pfam" id="PF01757"/>
    </source>
</evidence>
<dbReference type="Pfam" id="PF01757">
    <property type="entry name" value="Acyl_transf_3"/>
    <property type="match status" value="1"/>
</dbReference>
<dbReference type="PANTHER" id="PTHR23028:SF53">
    <property type="entry name" value="ACYL_TRANSF_3 DOMAIN-CONTAINING PROTEIN"/>
    <property type="match status" value="1"/>
</dbReference>
<reference evidence="3 4" key="1">
    <citation type="submission" date="2022-04" db="EMBL/GenBank/DDBJ databases">
        <title>Proposal of a three novel species of Scandinavium, Scandinavium hiltneri, Scandinavium manionii, Scandinavium tedordense.</title>
        <authorList>
            <person name="Maddock D.W."/>
            <person name="Brady C.L."/>
            <person name="Denman S."/>
            <person name="Arnold D."/>
        </authorList>
    </citation>
    <scope>NUCLEOTIDE SEQUENCE [LARGE SCALE GENOMIC DNA]</scope>
    <source>
        <strain evidence="3 4">H11S7</strain>
    </source>
</reference>
<dbReference type="GO" id="GO:0016746">
    <property type="term" value="F:acyltransferase activity"/>
    <property type="evidence" value="ECO:0007669"/>
    <property type="project" value="UniProtKB-KW"/>
</dbReference>
<feature type="transmembrane region" description="Helical" evidence="1">
    <location>
        <begin position="66"/>
        <end position="85"/>
    </location>
</feature>
<feature type="transmembrane region" description="Helical" evidence="1">
    <location>
        <begin position="35"/>
        <end position="54"/>
    </location>
</feature>
<proteinExistence type="predicted"/>
<dbReference type="EMBL" id="JALIGE010000076">
    <property type="protein sequence ID" value="MCS2163935.1"/>
    <property type="molecule type" value="Genomic_DNA"/>
</dbReference>
<keyword evidence="1" id="KW-0472">Membrane</keyword>
<accession>A0ABT2EAF4</accession>
<feature type="domain" description="Acyltransferase 3" evidence="2">
    <location>
        <begin position="15"/>
        <end position="168"/>
    </location>
</feature>
<organism evidence="3 4">
    <name type="scientific">Scandinavium hiltneri</name>
    <dbReference type="NCBI Taxonomy" id="2926519"/>
    <lineage>
        <taxon>Bacteria</taxon>
        <taxon>Pseudomonadati</taxon>
        <taxon>Pseudomonadota</taxon>
        <taxon>Gammaproteobacteria</taxon>
        <taxon>Enterobacterales</taxon>
        <taxon>Enterobacteriaceae</taxon>
        <taxon>Scandinavium</taxon>
    </lineage>
</organism>
<feature type="transmembrane region" description="Helical" evidence="1">
    <location>
        <begin position="12"/>
        <end position="29"/>
    </location>
</feature>
<sequence>MLILLLGITRRGWGALCCIAVGSLVAGQLNGGMGYYGFIEHLWQFAIGGIIAWLPARRLLAPWLSSLLYCLATASIVACSILFQGNYATPSLWALIPCLSAAILLLIPDAPANNLLAILSPAGRISYSLYLWHWPVIVWATYFFERQITGLSMALCIAATIGISIISYLFIERRISVLLLLAINAVAAALLFSTSLLSL</sequence>
<dbReference type="Proteomes" id="UP001205357">
    <property type="component" value="Unassembled WGS sequence"/>
</dbReference>
<keyword evidence="1" id="KW-0812">Transmembrane</keyword>
<evidence type="ECO:0000313" key="3">
    <source>
        <dbReference type="EMBL" id="MCS2163935.1"/>
    </source>
</evidence>